<feature type="transmembrane region" description="Helical" evidence="1">
    <location>
        <begin position="168"/>
        <end position="192"/>
    </location>
</feature>
<feature type="transmembrane region" description="Helical" evidence="1">
    <location>
        <begin position="123"/>
        <end position="148"/>
    </location>
</feature>
<organism evidence="2 3">
    <name type="scientific">Lysinimonas soli</name>
    <dbReference type="NCBI Taxonomy" id="1074233"/>
    <lineage>
        <taxon>Bacteria</taxon>
        <taxon>Bacillati</taxon>
        <taxon>Actinomycetota</taxon>
        <taxon>Actinomycetes</taxon>
        <taxon>Micrococcales</taxon>
        <taxon>Microbacteriaceae</taxon>
        <taxon>Lysinimonas</taxon>
    </lineage>
</organism>
<evidence type="ECO:0000313" key="3">
    <source>
        <dbReference type="Proteomes" id="UP001596039"/>
    </source>
</evidence>
<keyword evidence="1" id="KW-0472">Membrane</keyword>
<dbReference type="RefSeq" id="WP_386738226.1">
    <property type="nucleotide sequence ID" value="NZ_JBHSMG010000001.1"/>
</dbReference>
<comment type="caution">
    <text evidence="2">The sequence shown here is derived from an EMBL/GenBank/DDBJ whole genome shotgun (WGS) entry which is preliminary data.</text>
</comment>
<dbReference type="Proteomes" id="UP001596039">
    <property type="component" value="Unassembled WGS sequence"/>
</dbReference>
<dbReference type="Pfam" id="PF12679">
    <property type="entry name" value="ABC2_membrane_2"/>
    <property type="match status" value="1"/>
</dbReference>
<sequence length="298" mass="30259">MTTMTTNAAATAKSTGASGLTFAGVLRSEWIKLRSLRSTMWCYIIIVLLTVGLGLLIAAAVPAIKGVASHDSQQSTWVTAATLGIGFGQLVSAVLGALVITGEYGTGMIRSTFAAVPKRLPAIIAKVLVFGVSTFVVGLVSLIAAALVTAPLLPAKGVHPDFGDGAVWLALIGGAGYLALIGVLSLGIGLILRNSAGSIAASLGLVLVVPIILQVLARVTQAEWPGNIAAFLPSDAGSKLYAYPAAAQTVTSRSGAGGAAGTAIQNITLDSWQGLLVLLGWFAVAFVVGAILVKRRDA</sequence>
<feature type="transmembrane region" description="Helical" evidence="1">
    <location>
        <begin position="199"/>
        <end position="217"/>
    </location>
</feature>
<protein>
    <submittedName>
        <fullName evidence="2">ABC transporter permease subunit</fullName>
    </submittedName>
</protein>
<keyword evidence="3" id="KW-1185">Reference proteome</keyword>
<dbReference type="EMBL" id="JBHSMG010000001">
    <property type="protein sequence ID" value="MFC5500634.1"/>
    <property type="molecule type" value="Genomic_DNA"/>
</dbReference>
<reference evidence="3" key="1">
    <citation type="journal article" date="2019" name="Int. J. Syst. Evol. Microbiol.">
        <title>The Global Catalogue of Microorganisms (GCM) 10K type strain sequencing project: providing services to taxonomists for standard genome sequencing and annotation.</title>
        <authorList>
            <consortium name="The Broad Institute Genomics Platform"/>
            <consortium name="The Broad Institute Genome Sequencing Center for Infectious Disease"/>
            <person name="Wu L."/>
            <person name="Ma J."/>
        </authorList>
    </citation>
    <scope>NUCLEOTIDE SEQUENCE [LARGE SCALE GENOMIC DNA]</scope>
    <source>
        <strain evidence="3">CGMCC 4.6997</strain>
    </source>
</reference>
<evidence type="ECO:0000256" key="1">
    <source>
        <dbReference type="SAM" id="Phobius"/>
    </source>
</evidence>
<feature type="transmembrane region" description="Helical" evidence="1">
    <location>
        <begin position="272"/>
        <end position="293"/>
    </location>
</feature>
<feature type="transmembrane region" description="Helical" evidence="1">
    <location>
        <begin position="41"/>
        <end position="64"/>
    </location>
</feature>
<evidence type="ECO:0000313" key="2">
    <source>
        <dbReference type="EMBL" id="MFC5500634.1"/>
    </source>
</evidence>
<name>A0ABW0NP18_9MICO</name>
<proteinExistence type="predicted"/>
<keyword evidence="1" id="KW-1133">Transmembrane helix</keyword>
<dbReference type="PANTHER" id="PTHR37305:SF1">
    <property type="entry name" value="MEMBRANE PROTEIN"/>
    <property type="match status" value="1"/>
</dbReference>
<feature type="transmembrane region" description="Helical" evidence="1">
    <location>
        <begin position="76"/>
        <end position="102"/>
    </location>
</feature>
<keyword evidence="1" id="KW-0812">Transmembrane</keyword>
<dbReference type="PANTHER" id="PTHR37305">
    <property type="entry name" value="INTEGRAL MEMBRANE PROTEIN-RELATED"/>
    <property type="match status" value="1"/>
</dbReference>
<accession>A0ABW0NP18</accession>
<gene>
    <name evidence="2" type="ORF">ACFPJ4_00105</name>
</gene>